<dbReference type="EMBL" id="JADCNL010000012">
    <property type="protein sequence ID" value="KAG0457569.1"/>
    <property type="molecule type" value="Genomic_DNA"/>
</dbReference>
<dbReference type="PANTHER" id="PTHR43586:SF19">
    <property type="entry name" value="OS01G0729600 PROTEIN"/>
    <property type="match status" value="1"/>
</dbReference>
<evidence type="ECO:0000313" key="2">
    <source>
        <dbReference type="Proteomes" id="UP000636800"/>
    </source>
</evidence>
<sequence>MASSLRSIDILRWSPEKPVPHREEAMAVAGGDALGDLVFLELGMTKTATSNTQYRTATLGGAPQIGGTDRKCWALPSPPFSVRFVRQLPPSDRWVVFVGPHEHHSSISCPGARVSPRWSRIGLDRVTGRRTSLALERALNSPEFAGRPKLGSFSARSNVSGILTDTRSMARLLHRYGASPASTSAARRAVRGDQHEDTVYCEDPEEREDAGTPAIVQKVRAAAAFRLKDWVGHLAIRERERWMVQRAMQRMKQNPKVQDPGTWRLLVRDPMVTVLRGKARMDV</sequence>
<dbReference type="InterPro" id="IPR015424">
    <property type="entry name" value="PyrdxlP-dep_Trfase"/>
</dbReference>
<dbReference type="OrthoDB" id="443318at2759"/>
<dbReference type="Gene3D" id="3.40.640.10">
    <property type="entry name" value="Type I PLP-dependent aspartate aminotransferase-like (Major domain)"/>
    <property type="match status" value="1"/>
</dbReference>
<gene>
    <name evidence="1" type="ORF">HPP92_022726</name>
</gene>
<protein>
    <submittedName>
        <fullName evidence="1">Uncharacterized protein</fullName>
    </submittedName>
</protein>
<comment type="caution">
    <text evidence="1">The sequence shown here is derived from an EMBL/GenBank/DDBJ whole genome shotgun (WGS) entry which is preliminary data.</text>
</comment>
<dbReference type="PANTHER" id="PTHR43586">
    <property type="entry name" value="CYSTEINE DESULFURASE"/>
    <property type="match status" value="1"/>
</dbReference>
<name>A0A835UC70_VANPL</name>
<proteinExistence type="predicted"/>
<keyword evidence="2" id="KW-1185">Reference proteome</keyword>
<organism evidence="1 2">
    <name type="scientific">Vanilla planifolia</name>
    <name type="common">Vanilla</name>
    <dbReference type="NCBI Taxonomy" id="51239"/>
    <lineage>
        <taxon>Eukaryota</taxon>
        <taxon>Viridiplantae</taxon>
        <taxon>Streptophyta</taxon>
        <taxon>Embryophyta</taxon>
        <taxon>Tracheophyta</taxon>
        <taxon>Spermatophyta</taxon>
        <taxon>Magnoliopsida</taxon>
        <taxon>Liliopsida</taxon>
        <taxon>Asparagales</taxon>
        <taxon>Orchidaceae</taxon>
        <taxon>Vanilloideae</taxon>
        <taxon>Vanilleae</taxon>
        <taxon>Vanilla</taxon>
    </lineage>
</organism>
<dbReference type="InterPro" id="IPR015421">
    <property type="entry name" value="PyrdxlP-dep_Trfase_major"/>
</dbReference>
<reference evidence="1 2" key="1">
    <citation type="journal article" date="2020" name="Nat. Food">
        <title>A phased Vanilla planifolia genome enables genetic improvement of flavour and production.</title>
        <authorList>
            <person name="Hasing T."/>
            <person name="Tang H."/>
            <person name="Brym M."/>
            <person name="Khazi F."/>
            <person name="Huang T."/>
            <person name="Chambers A.H."/>
        </authorList>
    </citation>
    <scope>NUCLEOTIDE SEQUENCE [LARGE SCALE GENOMIC DNA]</scope>
    <source>
        <tissue evidence="1">Leaf</tissue>
    </source>
</reference>
<dbReference type="AlphaFoldDB" id="A0A835UC70"/>
<dbReference type="SUPFAM" id="SSF53383">
    <property type="entry name" value="PLP-dependent transferases"/>
    <property type="match status" value="1"/>
</dbReference>
<accession>A0A835UC70</accession>
<evidence type="ECO:0000313" key="1">
    <source>
        <dbReference type="EMBL" id="KAG0457569.1"/>
    </source>
</evidence>
<dbReference type="Proteomes" id="UP000636800">
    <property type="component" value="Chromosome 12"/>
</dbReference>